<keyword evidence="3" id="KW-1185">Reference proteome</keyword>
<dbReference type="Pfam" id="PF00350">
    <property type="entry name" value="Dynamin_N"/>
    <property type="match status" value="1"/>
</dbReference>
<feature type="domain" description="Dynamin N-terminal" evidence="1">
    <location>
        <begin position="52"/>
        <end position="158"/>
    </location>
</feature>
<dbReference type="PANTHER" id="PTHR43681:SF1">
    <property type="entry name" value="SARCALUMENIN"/>
    <property type="match status" value="1"/>
</dbReference>
<comment type="caution">
    <text evidence="2">The sequence shown here is derived from an EMBL/GenBank/DDBJ whole genome shotgun (WGS) entry which is preliminary data.</text>
</comment>
<accession>A0ABP9QTK6</accession>
<sequence length="610" mass="66236">MTGQGTLLPVMAPPWLEVLDDTVRACATHRRADLVERLSTRRSRLLDPKLRVVVIGEAGQGKSQLINALLNAPVCAVGDDRTTEVPALIEHAETPTAAVVTAGPRAIASSSRTSVAVEDVTAEANREARSASGAPVVRTEIGLPRALLAGGLALVDSPAPAALDTVRDMAADAVVMATDATSELSGTEVRLLEQVARLCPTIVVALTKIDLVPGWRAVAERTRARLVEGGLLATVLPVSATLRLAAARTGDKALNEESGFADLIRFLHQGLLGQADLLARRSVAAVTALTVDSLLGPLQEEFAATQRAANTEAVARWHNEGRRLERLQRDASRWQTMLSDEVSDLLSDVEFDLRDRTRRILVEVDEYFDAADPAKTWDEFEVWLRENLTAVAETNSEWLLDRFEWIARKLARQLAPHRPDAVPDSLPREVPADAVGDLRMPRVERFGVGQKLFVGMRGSYSGLLMFGLATTIAGLPLINPISLGAGAAFGAKSVLEERGNRLKRRQAAAKTAAHRYVDDFFLTYGKHSKDTARQIHRALRDRLTAVADELRAEITESAKSIKQVIDTDTAQRTARANEIRRSIEELAGLRQRAQSLGATRAVQVPRGLTA</sequence>
<dbReference type="SUPFAM" id="SSF52540">
    <property type="entry name" value="P-loop containing nucleoside triphosphate hydrolases"/>
    <property type="match status" value="1"/>
</dbReference>
<dbReference type="Proteomes" id="UP001500192">
    <property type="component" value="Unassembled WGS sequence"/>
</dbReference>
<organism evidence="2 3">
    <name type="scientific">Amycolatopsis dongchuanensis</name>
    <dbReference type="NCBI Taxonomy" id="1070866"/>
    <lineage>
        <taxon>Bacteria</taxon>
        <taxon>Bacillati</taxon>
        <taxon>Actinomycetota</taxon>
        <taxon>Actinomycetes</taxon>
        <taxon>Pseudonocardiales</taxon>
        <taxon>Pseudonocardiaceae</taxon>
        <taxon>Amycolatopsis</taxon>
    </lineage>
</organism>
<dbReference type="PANTHER" id="PTHR43681">
    <property type="entry name" value="TRANSMEMBRANE GTPASE FZO"/>
    <property type="match status" value="1"/>
</dbReference>
<dbReference type="InterPro" id="IPR051943">
    <property type="entry name" value="TRAFAC_Dynamin-like_GTPase"/>
</dbReference>
<dbReference type="InterPro" id="IPR027417">
    <property type="entry name" value="P-loop_NTPase"/>
</dbReference>
<dbReference type="EMBL" id="BAABIB010000077">
    <property type="protein sequence ID" value="GAA5167115.1"/>
    <property type="molecule type" value="Genomic_DNA"/>
</dbReference>
<evidence type="ECO:0000313" key="2">
    <source>
        <dbReference type="EMBL" id="GAA5167115.1"/>
    </source>
</evidence>
<evidence type="ECO:0000313" key="3">
    <source>
        <dbReference type="Proteomes" id="UP001500192"/>
    </source>
</evidence>
<protein>
    <submittedName>
        <fullName evidence="2">Isoniazid inducible protein IniA</fullName>
    </submittedName>
</protein>
<reference evidence="3" key="1">
    <citation type="journal article" date="2019" name="Int. J. Syst. Evol. Microbiol.">
        <title>The Global Catalogue of Microorganisms (GCM) 10K type strain sequencing project: providing services to taxonomists for standard genome sequencing and annotation.</title>
        <authorList>
            <consortium name="The Broad Institute Genomics Platform"/>
            <consortium name="The Broad Institute Genome Sequencing Center for Infectious Disease"/>
            <person name="Wu L."/>
            <person name="Ma J."/>
        </authorList>
    </citation>
    <scope>NUCLEOTIDE SEQUENCE [LARGE SCALE GENOMIC DNA]</scope>
    <source>
        <strain evidence="3">JCM 18054</strain>
    </source>
</reference>
<dbReference type="Gene3D" id="3.40.50.300">
    <property type="entry name" value="P-loop containing nucleotide triphosphate hydrolases"/>
    <property type="match status" value="1"/>
</dbReference>
<dbReference type="InterPro" id="IPR045063">
    <property type="entry name" value="Dynamin_N"/>
</dbReference>
<gene>
    <name evidence="2" type="ORF">GCM10023214_40730</name>
</gene>
<proteinExistence type="predicted"/>
<name>A0ABP9QTK6_9PSEU</name>
<evidence type="ECO:0000259" key="1">
    <source>
        <dbReference type="Pfam" id="PF00350"/>
    </source>
</evidence>